<sequence length="46" mass="5759">MLNKRKKEDFMDEKLPFLVNQYMLILMKCYYIVYFFKDRKKQSISA</sequence>
<accession>A0A081PVL9</accession>
<dbReference type="PATRIC" id="fig|28037.95.peg.1304"/>
<keyword evidence="1" id="KW-0812">Transmembrane</keyword>
<reference evidence="2 3" key="1">
    <citation type="submission" date="2014-05" db="EMBL/GenBank/DDBJ databases">
        <authorList>
            <person name="Daugherty S.C."/>
            <person name="Tallon L.J."/>
            <person name="Sadzewicz L."/>
            <person name="Kilian M."/>
            <person name="Tettelin H."/>
        </authorList>
    </citation>
    <scope>NUCLEOTIDE SEQUENCE [LARGE SCALE GENOMIC DNA]</scope>
    <source>
        <strain evidence="2 3">SK629</strain>
    </source>
</reference>
<evidence type="ECO:0000313" key="3">
    <source>
        <dbReference type="Proteomes" id="UP000028090"/>
    </source>
</evidence>
<keyword evidence="1" id="KW-1133">Transmembrane helix</keyword>
<gene>
    <name evidence="2" type="ORF">SK629_1372</name>
</gene>
<proteinExistence type="predicted"/>
<protein>
    <submittedName>
        <fullName evidence="2">Uncharacterized protein</fullName>
    </submittedName>
</protein>
<dbReference type="AlphaFoldDB" id="A0A081PVL9"/>
<dbReference type="EMBL" id="JPFU01000013">
    <property type="protein sequence ID" value="KEQ34742.1"/>
    <property type="molecule type" value="Genomic_DNA"/>
</dbReference>
<organism evidence="2 3">
    <name type="scientific">Streptococcus mitis</name>
    <dbReference type="NCBI Taxonomy" id="28037"/>
    <lineage>
        <taxon>Bacteria</taxon>
        <taxon>Bacillati</taxon>
        <taxon>Bacillota</taxon>
        <taxon>Bacilli</taxon>
        <taxon>Lactobacillales</taxon>
        <taxon>Streptococcaceae</taxon>
        <taxon>Streptococcus</taxon>
        <taxon>Streptococcus mitis group</taxon>
    </lineage>
</organism>
<name>A0A081PVL9_STRMT</name>
<keyword evidence="1" id="KW-0472">Membrane</keyword>
<feature type="transmembrane region" description="Helical" evidence="1">
    <location>
        <begin position="15"/>
        <end position="36"/>
    </location>
</feature>
<evidence type="ECO:0000313" key="2">
    <source>
        <dbReference type="EMBL" id="KEQ34742.1"/>
    </source>
</evidence>
<dbReference type="Proteomes" id="UP000028090">
    <property type="component" value="Unassembled WGS sequence"/>
</dbReference>
<evidence type="ECO:0000256" key="1">
    <source>
        <dbReference type="SAM" id="Phobius"/>
    </source>
</evidence>
<comment type="caution">
    <text evidence="2">The sequence shown here is derived from an EMBL/GenBank/DDBJ whole genome shotgun (WGS) entry which is preliminary data.</text>
</comment>